<evidence type="ECO:0000259" key="1">
    <source>
        <dbReference type="Pfam" id="PF02728"/>
    </source>
</evidence>
<dbReference type="EMBL" id="OU503052">
    <property type="protein sequence ID" value="CAI9780988.1"/>
    <property type="molecule type" value="Genomic_DNA"/>
</dbReference>
<sequence>MLKLSFRRVVSSIGKAEESQRLIKVQCYSMKDTANFYKRPIEGLTVVVDLDTKEVLKITDNAAKVSESGLPLPPTGMAAHVVEEDVEVVEMEEKAHVVIVATLLYRFGGNATFISELLFAYLAWKHLNSTSRDCHVIETIILYMGDDKNVDIDGPDEEMVEVGIV</sequence>
<dbReference type="Gene3D" id="3.10.450.40">
    <property type="match status" value="1"/>
</dbReference>
<name>A0AAD2E9A0_9LAMI</name>
<dbReference type="InterPro" id="IPR016182">
    <property type="entry name" value="Cu_amine_oxidase_N-reg"/>
</dbReference>
<dbReference type="SUPFAM" id="SSF54416">
    <property type="entry name" value="Amine oxidase N-terminal region"/>
    <property type="match status" value="1"/>
</dbReference>
<dbReference type="InterPro" id="IPR015802">
    <property type="entry name" value="Cu_amine_oxidase_N3"/>
</dbReference>
<dbReference type="AlphaFoldDB" id="A0AAD2E9A0"/>
<dbReference type="GO" id="GO:0008131">
    <property type="term" value="F:primary methylamine oxidase activity"/>
    <property type="evidence" value="ECO:0007669"/>
    <property type="project" value="InterPro"/>
</dbReference>
<dbReference type="GO" id="GO:0048038">
    <property type="term" value="F:quinone binding"/>
    <property type="evidence" value="ECO:0007669"/>
    <property type="project" value="InterPro"/>
</dbReference>
<dbReference type="GO" id="GO:0005507">
    <property type="term" value="F:copper ion binding"/>
    <property type="evidence" value="ECO:0007669"/>
    <property type="project" value="InterPro"/>
</dbReference>
<feature type="domain" description="Copper amine oxidase N3-terminal" evidence="1">
    <location>
        <begin position="14"/>
        <end position="62"/>
    </location>
</feature>
<proteinExistence type="predicted"/>
<protein>
    <recommendedName>
        <fullName evidence="1">Copper amine oxidase N3-terminal domain-containing protein</fullName>
    </recommendedName>
</protein>
<evidence type="ECO:0000313" key="3">
    <source>
        <dbReference type="Proteomes" id="UP000834106"/>
    </source>
</evidence>
<gene>
    <name evidence="2" type="ORF">FPE_LOCUS28418</name>
</gene>
<organism evidence="2 3">
    <name type="scientific">Fraxinus pennsylvanica</name>
    <dbReference type="NCBI Taxonomy" id="56036"/>
    <lineage>
        <taxon>Eukaryota</taxon>
        <taxon>Viridiplantae</taxon>
        <taxon>Streptophyta</taxon>
        <taxon>Embryophyta</taxon>
        <taxon>Tracheophyta</taxon>
        <taxon>Spermatophyta</taxon>
        <taxon>Magnoliopsida</taxon>
        <taxon>eudicotyledons</taxon>
        <taxon>Gunneridae</taxon>
        <taxon>Pentapetalae</taxon>
        <taxon>asterids</taxon>
        <taxon>lamiids</taxon>
        <taxon>Lamiales</taxon>
        <taxon>Oleaceae</taxon>
        <taxon>Oleeae</taxon>
        <taxon>Fraxinus</taxon>
    </lineage>
</organism>
<keyword evidence="3" id="KW-1185">Reference proteome</keyword>
<evidence type="ECO:0000313" key="2">
    <source>
        <dbReference type="EMBL" id="CAI9780988.1"/>
    </source>
</evidence>
<dbReference type="Pfam" id="PF02728">
    <property type="entry name" value="Cu_amine_oxidN3"/>
    <property type="match status" value="1"/>
</dbReference>
<dbReference type="GO" id="GO:0009308">
    <property type="term" value="P:amine metabolic process"/>
    <property type="evidence" value="ECO:0007669"/>
    <property type="project" value="InterPro"/>
</dbReference>
<dbReference type="Proteomes" id="UP000834106">
    <property type="component" value="Chromosome 17"/>
</dbReference>
<reference evidence="2" key="1">
    <citation type="submission" date="2023-05" db="EMBL/GenBank/DDBJ databases">
        <authorList>
            <person name="Huff M."/>
        </authorList>
    </citation>
    <scope>NUCLEOTIDE SEQUENCE</scope>
</reference>
<accession>A0AAD2E9A0</accession>